<proteinExistence type="inferred from homology"/>
<dbReference type="InterPro" id="IPR002104">
    <property type="entry name" value="Integrase_catalytic"/>
</dbReference>
<evidence type="ECO:0000256" key="1">
    <source>
        <dbReference type="ARBA" id="ARBA00008857"/>
    </source>
</evidence>
<organism evidence="9 10">
    <name type="scientific">Nonomuraea salmonea</name>
    <dbReference type="NCBI Taxonomy" id="46181"/>
    <lineage>
        <taxon>Bacteria</taxon>
        <taxon>Bacillati</taxon>
        <taxon>Actinomycetota</taxon>
        <taxon>Actinomycetes</taxon>
        <taxon>Streptosporangiales</taxon>
        <taxon>Streptosporangiaceae</taxon>
        <taxon>Nonomuraea</taxon>
    </lineage>
</organism>
<comment type="similarity">
    <text evidence="1">Belongs to the 'phage' integrase family.</text>
</comment>
<dbReference type="InterPro" id="IPR010998">
    <property type="entry name" value="Integrase_recombinase_N"/>
</dbReference>
<dbReference type="PANTHER" id="PTHR30349:SF64">
    <property type="entry name" value="PROPHAGE INTEGRASE INTD-RELATED"/>
    <property type="match status" value="1"/>
</dbReference>
<keyword evidence="3 5" id="KW-0238">DNA-binding</keyword>
<gene>
    <name evidence="9" type="ORF">ACFFR3_35030</name>
</gene>
<evidence type="ECO:0000259" key="8">
    <source>
        <dbReference type="PROSITE" id="PS51900"/>
    </source>
</evidence>
<dbReference type="InterPro" id="IPR044068">
    <property type="entry name" value="CB"/>
</dbReference>
<dbReference type="RefSeq" id="WP_379484537.1">
    <property type="nucleotide sequence ID" value="NZ_JBHMCF010000040.1"/>
</dbReference>
<dbReference type="SUPFAM" id="SSF56349">
    <property type="entry name" value="DNA breaking-rejoining enzymes"/>
    <property type="match status" value="1"/>
</dbReference>
<dbReference type="PROSITE" id="PS51900">
    <property type="entry name" value="CB"/>
    <property type="match status" value="1"/>
</dbReference>
<keyword evidence="4" id="KW-0233">DNA recombination</keyword>
<keyword evidence="10" id="KW-1185">Reference proteome</keyword>
<dbReference type="InterPro" id="IPR013762">
    <property type="entry name" value="Integrase-like_cat_sf"/>
</dbReference>
<evidence type="ECO:0000256" key="5">
    <source>
        <dbReference type="PROSITE-ProRule" id="PRU01248"/>
    </source>
</evidence>
<accession>A0ABV5NXR2</accession>
<dbReference type="InterPro" id="IPR050090">
    <property type="entry name" value="Tyrosine_recombinase_XerCD"/>
</dbReference>
<dbReference type="EMBL" id="JBHMCF010000040">
    <property type="protein sequence ID" value="MFB9474736.1"/>
    <property type="molecule type" value="Genomic_DNA"/>
</dbReference>
<sequence length="465" mass="52071">MPVLIDEDLVLEENGQLRPAAVANRWLRELPVSGAPAARTWRVYADALRQWLEFLADRVVDPFGERAELRDALSSYAGHRLSGPLEKRLAPSTWNLHMRALSSFYRWLVDEGHASAVPFSYKQGLRLLNGVPREYEYNLAKVRQPKPHTTIKYLEPDFAELFVKALAGLRPDGTSDDGYRGRELGRNAAMGELVLATGLRRQEFTHLLVYEVPPLPRERSVVPIPFAAGHGVTKGSKQRMTWISYDALAKVHDYIELERPLAADGSPWRPSGEPLQVTKPDWEGGTINGTRLPWRSLKPAERLRLLAPGGGSCLLALQTSGAPFVDWDTVFRRTSRRIRARDEPRFPIVSSHRLRHTFAMRTLELLTRGYYQQAAGLVADTDANAGLALYLTKSDPWQVLRDLLGHSSVTTTQVYIRRLDATQIFKQAYEQVGLAVGLIADDYDADDAEAGMPDEAAPELEQEGS</sequence>
<dbReference type="CDD" id="cd00397">
    <property type="entry name" value="DNA_BRE_C"/>
    <property type="match status" value="1"/>
</dbReference>
<evidence type="ECO:0000256" key="3">
    <source>
        <dbReference type="ARBA" id="ARBA00023125"/>
    </source>
</evidence>
<feature type="compositionally biased region" description="Acidic residues" evidence="6">
    <location>
        <begin position="456"/>
        <end position="465"/>
    </location>
</feature>
<dbReference type="PROSITE" id="PS51898">
    <property type="entry name" value="TYR_RECOMBINASE"/>
    <property type="match status" value="1"/>
</dbReference>
<dbReference type="Gene3D" id="1.10.443.10">
    <property type="entry name" value="Intergrase catalytic core"/>
    <property type="match status" value="1"/>
</dbReference>
<keyword evidence="2" id="KW-0229">DNA integration</keyword>
<feature type="domain" description="Tyr recombinase" evidence="7">
    <location>
        <begin position="149"/>
        <end position="430"/>
    </location>
</feature>
<dbReference type="PANTHER" id="PTHR30349">
    <property type="entry name" value="PHAGE INTEGRASE-RELATED"/>
    <property type="match status" value="1"/>
</dbReference>
<evidence type="ECO:0000256" key="2">
    <source>
        <dbReference type="ARBA" id="ARBA00022908"/>
    </source>
</evidence>
<evidence type="ECO:0000313" key="9">
    <source>
        <dbReference type="EMBL" id="MFB9474736.1"/>
    </source>
</evidence>
<evidence type="ECO:0000313" key="10">
    <source>
        <dbReference type="Proteomes" id="UP001589568"/>
    </source>
</evidence>
<dbReference type="InterPro" id="IPR004107">
    <property type="entry name" value="Integrase_SAM-like_N"/>
</dbReference>
<evidence type="ECO:0000256" key="6">
    <source>
        <dbReference type="SAM" id="MobiDB-lite"/>
    </source>
</evidence>
<dbReference type="Pfam" id="PF02899">
    <property type="entry name" value="Phage_int_SAM_1"/>
    <property type="match status" value="1"/>
</dbReference>
<evidence type="ECO:0000259" key="7">
    <source>
        <dbReference type="PROSITE" id="PS51898"/>
    </source>
</evidence>
<dbReference type="InterPro" id="IPR011010">
    <property type="entry name" value="DNA_brk_join_enz"/>
</dbReference>
<dbReference type="Proteomes" id="UP001589568">
    <property type="component" value="Unassembled WGS sequence"/>
</dbReference>
<evidence type="ECO:0000256" key="4">
    <source>
        <dbReference type="ARBA" id="ARBA00023172"/>
    </source>
</evidence>
<protein>
    <submittedName>
        <fullName evidence="9">Tyrosine-type recombinase/integrase</fullName>
    </submittedName>
</protein>
<name>A0ABV5NXR2_9ACTN</name>
<reference evidence="9 10" key="1">
    <citation type="submission" date="2024-09" db="EMBL/GenBank/DDBJ databases">
        <authorList>
            <person name="Sun Q."/>
            <person name="Mori K."/>
        </authorList>
    </citation>
    <scope>NUCLEOTIDE SEQUENCE [LARGE SCALE GENOMIC DNA]</scope>
    <source>
        <strain evidence="9 10">JCM 3324</strain>
    </source>
</reference>
<feature type="region of interest" description="Disordered" evidence="6">
    <location>
        <begin position="446"/>
        <end position="465"/>
    </location>
</feature>
<feature type="domain" description="Core-binding (CB)" evidence="8">
    <location>
        <begin position="17"/>
        <end position="109"/>
    </location>
</feature>
<dbReference type="Gene3D" id="1.10.150.130">
    <property type="match status" value="1"/>
</dbReference>
<comment type="caution">
    <text evidence="9">The sequence shown here is derived from an EMBL/GenBank/DDBJ whole genome shotgun (WGS) entry which is preliminary data.</text>
</comment>